<comment type="similarity">
    <text evidence="1">Belongs to the short-chain dehydrogenases/reductases (SDR) family.</text>
</comment>
<dbReference type="PRINTS" id="PR00081">
    <property type="entry name" value="GDHRDH"/>
</dbReference>
<dbReference type="PANTHER" id="PTHR24321:SF8">
    <property type="entry name" value="ESTRADIOL 17-BETA-DEHYDROGENASE 8-RELATED"/>
    <property type="match status" value="1"/>
</dbReference>
<reference evidence="3" key="1">
    <citation type="submission" date="2018-05" db="EMBL/GenBank/DDBJ databases">
        <authorList>
            <person name="Lanie J.A."/>
            <person name="Ng W.-L."/>
            <person name="Kazmierczak K.M."/>
            <person name="Andrzejewski T.M."/>
            <person name="Davidsen T.M."/>
            <person name="Wayne K.J."/>
            <person name="Tettelin H."/>
            <person name="Glass J.I."/>
            <person name="Rusch D."/>
            <person name="Podicherti R."/>
            <person name="Tsui H.-C.T."/>
            <person name="Winkler M.E."/>
        </authorList>
    </citation>
    <scope>NUCLEOTIDE SEQUENCE</scope>
</reference>
<evidence type="ECO:0008006" key="4">
    <source>
        <dbReference type="Google" id="ProtNLM"/>
    </source>
</evidence>
<dbReference type="PRINTS" id="PR00080">
    <property type="entry name" value="SDRFAMILY"/>
</dbReference>
<dbReference type="PANTHER" id="PTHR24321">
    <property type="entry name" value="DEHYDROGENASES, SHORT CHAIN"/>
    <property type="match status" value="1"/>
</dbReference>
<name>A0A381NU90_9ZZZZ</name>
<evidence type="ECO:0000313" key="3">
    <source>
        <dbReference type="EMBL" id="SUZ57714.1"/>
    </source>
</evidence>
<dbReference type="GO" id="GO:0016491">
    <property type="term" value="F:oxidoreductase activity"/>
    <property type="evidence" value="ECO:0007669"/>
    <property type="project" value="UniProtKB-KW"/>
</dbReference>
<dbReference type="AlphaFoldDB" id="A0A381NU90"/>
<keyword evidence="2" id="KW-0560">Oxidoreductase</keyword>
<gene>
    <name evidence="3" type="ORF">METZ01_LOCUS10568</name>
</gene>
<dbReference type="Pfam" id="PF13561">
    <property type="entry name" value="adh_short_C2"/>
    <property type="match status" value="1"/>
</dbReference>
<dbReference type="InterPro" id="IPR036291">
    <property type="entry name" value="NAD(P)-bd_dom_sf"/>
</dbReference>
<protein>
    <recommendedName>
        <fullName evidence="4">Short-chain dehydrogenase/reductase SDR</fullName>
    </recommendedName>
</protein>
<dbReference type="InterPro" id="IPR020904">
    <property type="entry name" value="Sc_DH/Rdtase_CS"/>
</dbReference>
<dbReference type="InterPro" id="IPR002347">
    <property type="entry name" value="SDR_fam"/>
</dbReference>
<dbReference type="PROSITE" id="PS00061">
    <property type="entry name" value="ADH_SHORT"/>
    <property type="match status" value="1"/>
</dbReference>
<dbReference type="CDD" id="cd05233">
    <property type="entry name" value="SDR_c"/>
    <property type="match status" value="1"/>
</dbReference>
<dbReference type="Gene3D" id="3.40.50.720">
    <property type="entry name" value="NAD(P)-binding Rossmann-like Domain"/>
    <property type="match status" value="1"/>
</dbReference>
<evidence type="ECO:0000256" key="2">
    <source>
        <dbReference type="ARBA" id="ARBA00023002"/>
    </source>
</evidence>
<dbReference type="FunFam" id="3.40.50.720:FF:000084">
    <property type="entry name" value="Short-chain dehydrogenase reductase"/>
    <property type="match status" value="1"/>
</dbReference>
<dbReference type="SUPFAM" id="SSF51735">
    <property type="entry name" value="NAD(P)-binding Rossmann-fold domains"/>
    <property type="match status" value="1"/>
</dbReference>
<sequence length="243" mass="24930">VALLTGAASGIGRATALLMAADGAAVAGFDRDGDGLAAVAAEVADAGGNMTTTVGDVSDRGCCRTAVDEAVSSHGRLDVLANIAGVSWSEHIADATEETWNRMLGVNVSGVFWCCQAAIPHLLETHGNIVNIASNAGLMGQAYTVAYSATKGAVVNMTRALAMEFIKQPIRINAIAPGGVDTAMTRNYSMPEDLDFSLMQPYIGFRGMADPAELANVIAFVVSDEASRIHGAIISVDGGLTAG</sequence>
<evidence type="ECO:0000256" key="1">
    <source>
        <dbReference type="ARBA" id="ARBA00006484"/>
    </source>
</evidence>
<dbReference type="EMBL" id="UINC01000575">
    <property type="protein sequence ID" value="SUZ57714.1"/>
    <property type="molecule type" value="Genomic_DNA"/>
</dbReference>
<feature type="non-terminal residue" evidence="3">
    <location>
        <position position="1"/>
    </location>
</feature>
<proteinExistence type="inferred from homology"/>
<accession>A0A381NU90</accession>
<organism evidence="3">
    <name type="scientific">marine metagenome</name>
    <dbReference type="NCBI Taxonomy" id="408172"/>
    <lineage>
        <taxon>unclassified sequences</taxon>
        <taxon>metagenomes</taxon>
        <taxon>ecological metagenomes</taxon>
    </lineage>
</organism>